<evidence type="ECO:0000256" key="1">
    <source>
        <dbReference type="SAM" id="MobiDB-lite"/>
    </source>
</evidence>
<organism evidence="2 3">
    <name type="scientific">Microbispora triticiradicis</name>
    <dbReference type="NCBI Taxonomy" id="2200763"/>
    <lineage>
        <taxon>Bacteria</taxon>
        <taxon>Bacillati</taxon>
        <taxon>Actinomycetota</taxon>
        <taxon>Actinomycetes</taxon>
        <taxon>Streptosporangiales</taxon>
        <taxon>Streptosporangiaceae</taxon>
        <taxon>Microbispora</taxon>
    </lineage>
</organism>
<gene>
    <name evidence="2" type="ORF">FED44_03390</name>
</gene>
<accession>A0A5R8ZN59</accession>
<feature type="region of interest" description="Disordered" evidence="1">
    <location>
        <begin position="1"/>
        <end position="23"/>
    </location>
</feature>
<dbReference type="EMBL" id="VANP01000001">
    <property type="protein sequence ID" value="TLP66517.1"/>
    <property type="molecule type" value="Genomic_DNA"/>
</dbReference>
<evidence type="ECO:0000313" key="2">
    <source>
        <dbReference type="EMBL" id="TLP66517.1"/>
    </source>
</evidence>
<reference evidence="2" key="1">
    <citation type="submission" date="2019-05" db="EMBL/GenBank/DDBJ databases">
        <title>Isolation, diversity and antifungal activity of Actinobacteria from wheat.</title>
        <authorList>
            <person name="Yu B."/>
        </authorList>
    </citation>
    <scope>NUCLEOTIDE SEQUENCE [LARGE SCALE GENOMIC DNA]</scope>
    <source>
        <strain evidence="2">NEAU-HEGS1-5</strain>
    </source>
</reference>
<sequence>MPGRRPTASQSPGGRRTTGRAAAAVPPWASPRKLAIFGALPKGSRRAPSQAAWVRAVQAHPEVAALRADAHRNVMRVVWVLARHADWTELVTRPTWAVLMARTGLSRSTVAAWLAWLRRAGLLGTVTPGTTVKYRRGTACGLRDDGRGNEAAEYVLAVLAPAEGRADAAGGCGKPAETLALAVTGSEGKGPASDPVEETRTPSCPPEGGMSSRLSRAREAVPGLSDTGWWWPRAVTPATRRDALAAAYRATAEDVTLRALSPRHVRSLLRPVWQLGGTLADALFMINHRPDGTPWPYAGTPRYLPGWVRHRLAAWLTEDGRLRPGVELPSRQKAAAAAKVADELAARRAERAELEAQRAVDVADHAARARALLAASPAAAAAMRRRSLGIAPRSRWLPPSGSTA</sequence>
<feature type="compositionally biased region" description="Low complexity" evidence="1">
    <location>
        <begin position="13"/>
        <end position="23"/>
    </location>
</feature>
<dbReference type="Proteomes" id="UP000309033">
    <property type="component" value="Unassembled WGS sequence"/>
</dbReference>
<evidence type="ECO:0008006" key="4">
    <source>
        <dbReference type="Google" id="ProtNLM"/>
    </source>
</evidence>
<dbReference type="InterPro" id="IPR036390">
    <property type="entry name" value="WH_DNA-bd_sf"/>
</dbReference>
<protein>
    <recommendedName>
        <fullName evidence="4">Helix-turn-helix domain-containing protein</fullName>
    </recommendedName>
</protein>
<dbReference type="AlphaFoldDB" id="A0A5R8ZN59"/>
<feature type="region of interest" description="Disordered" evidence="1">
    <location>
        <begin position="185"/>
        <end position="214"/>
    </location>
</feature>
<dbReference type="OrthoDB" id="3260166at2"/>
<comment type="caution">
    <text evidence="2">The sequence shown here is derived from an EMBL/GenBank/DDBJ whole genome shotgun (WGS) entry which is preliminary data.</text>
</comment>
<evidence type="ECO:0000313" key="3">
    <source>
        <dbReference type="Proteomes" id="UP000309033"/>
    </source>
</evidence>
<dbReference type="SUPFAM" id="SSF46785">
    <property type="entry name" value="Winged helix' DNA-binding domain"/>
    <property type="match status" value="1"/>
</dbReference>
<keyword evidence="3" id="KW-1185">Reference proteome</keyword>
<proteinExistence type="predicted"/>
<name>A0A5R8ZN59_9ACTN</name>